<sequence length="131" mass="14205">MQQALTAFLLAQPGISTLVGTNIDWGKRKQGAPLPALVLHLVTGPPVYTDDGETDLQSTRVQINALASSRESRLALHRAVRAALSGKTFTQSGVQVVRAYAQGPDDSDETPAGGQTIFTTQEDYIFWHREI</sequence>
<dbReference type="InterPro" id="IPR021508">
    <property type="entry name" value="Gp17-like"/>
</dbReference>
<dbReference type="RefSeq" id="WP_222876701.1">
    <property type="nucleotide sequence ID" value="NZ_AP023361.1"/>
</dbReference>
<gene>
    <name evidence="1" type="ORF">IZ6_07760</name>
</gene>
<reference evidence="1 2" key="1">
    <citation type="submission" date="2020-08" db="EMBL/GenBank/DDBJ databases">
        <title>Genome sequence of Rhizobiales bacterium strain IZ6.</title>
        <authorList>
            <person name="Nakai R."/>
            <person name="Naganuma T."/>
        </authorList>
    </citation>
    <scope>NUCLEOTIDE SEQUENCE [LARGE SCALE GENOMIC DNA]</scope>
    <source>
        <strain evidence="1 2">IZ6</strain>
    </source>
</reference>
<organism evidence="1 2">
    <name type="scientific">Terrihabitans soli</name>
    <dbReference type="NCBI Taxonomy" id="708113"/>
    <lineage>
        <taxon>Bacteria</taxon>
        <taxon>Pseudomonadati</taxon>
        <taxon>Pseudomonadota</taxon>
        <taxon>Alphaproteobacteria</taxon>
        <taxon>Hyphomicrobiales</taxon>
        <taxon>Terrihabitans</taxon>
    </lineage>
</organism>
<name>A0A6S6QSK2_9HYPH</name>
<proteinExistence type="predicted"/>
<evidence type="ECO:0000313" key="1">
    <source>
        <dbReference type="EMBL" id="BCJ90041.1"/>
    </source>
</evidence>
<keyword evidence="2" id="KW-1185">Reference proteome</keyword>
<protein>
    <recommendedName>
        <fullName evidence="3">DUF3168 domain-containing protein</fullName>
    </recommendedName>
</protein>
<dbReference type="Proteomes" id="UP000515317">
    <property type="component" value="Chromosome"/>
</dbReference>
<evidence type="ECO:0000313" key="2">
    <source>
        <dbReference type="Proteomes" id="UP000515317"/>
    </source>
</evidence>
<dbReference type="Pfam" id="PF11367">
    <property type="entry name" value="Tail_completion_gp17"/>
    <property type="match status" value="1"/>
</dbReference>
<dbReference type="AlphaFoldDB" id="A0A6S6QSK2"/>
<evidence type="ECO:0008006" key="3">
    <source>
        <dbReference type="Google" id="ProtNLM"/>
    </source>
</evidence>
<dbReference type="KEGG" id="tso:IZ6_07760"/>
<dbReference type="EMBL" id="AP023361">
    <property type="protein sequence ID" value="BCJ90041.1"/>
    <property type="molecule type" value="Genomic_DNA"/>
</dbReference>
<accession>A0A6S6QSK2</accession>